<accession>A0A3B1DZD8</accession>
<dbReference type="AlphaFoldDB" id="A0A3B1DZD8"/>
<evidence type="ECO:0000313" key="1">
    <source>
        <dbReference type="EMBL" id="VAX34467.1"/>
    </source>
</evidence>
<dbReference type="Gene3D" id="1.25.10.10">
    <property type="entry name" value="Leucine-rich Repeat Variant"/>
    <property type="match status" value="1"/>
</dbReference>
<name>A0A3B1DZD8_9ZZZZ</name>
<sequence length="719" mass="81944">MLKYSMADDREILPLDAQLLSEAIFELNVSRRNVNIYPAGHPSVEKSLNRAFDCLEKLFELRPEITFAIAKDTIVIDDSVLDKKNTAYREFALHLSGMNLAYVTFTSGLSKEELYEFLRFLSIDATDLAPEALEEAVKEYKLIHIETGFIDYDAFSFGEGRTEKEGSGTGLWERYIRGLIDGTLQTEGASDIIQEIPPEALAEMLNTTDPGEIKEEGCERVVTTYMNTSPEATFSSRELTRLIDFISRLRPELKKQFLSSAVKNVSMDIRSTERAIKEISVDKIIELLSAIDEQQVTIPSALKNLLDKFSKFYQVDSEDTTFGNSIIADDIFLSPDVVNLLGTGDFESYVTDIYQKEIEKVLRFDVSEVTAMELAELRKACSDEYVERCFNQTILELISYDLTLEEEYEYLVNIIREEAGQFIETGQYGQVLKIFRVLESNLSKERFPDISSDALKDFKSPEFISRFIDSLRIIGRQAREDALQLCDYYGERIISPLMDALVEEESQTIRHFLISLITHFGARVIPVAIKHISDSRWFVKRNILFILGECGTKEVLPHVRPYCHHENPKVSFEAIKCLLKEGDSYGINALRGYLKSENKEVVEQAIAISGILKVRDVVPELIQMLRKKDIIGKDIYEKIPLVKALAQIGDPRALDTIRDTLSIRSLLFKGAVERLREAVYSSLRHYPIDEIEDLIEKGLKSKNERIIHESLKIKKARSG</sequence>
<dbReference type="InterPro" id="IPR011989">
    <property type="entry name" value="ARM-like"/>
</dbReference>
<dbReference type="InterPro" id="IPR016024">
    <property type="entry name" value="ARM-type_fold"/>
</dbReference>
<proteinExistence type="predicted"/>
<gene>
    <name evidence="1" type="ORF">MNBD_NITROSPIRAE03-1965</name>
</gene>
<dbReference type="Pfam" id="PF13646">
    <property type="entry name" value="HEAT_2"/>
    <property type="match status" value="1"/>
</dbReference>
<evidence type="ECO:0008006" key="2">
    <source>
        <dbReference type="Google" id="ProtNLM"/>
    </source>
</evidence>
<dbReference type="EMBL" id="UOGI01000327">
    <property type="protein sequence ID" value="VAX34467.1"/>
    <property type="molecule type" value="Genomic_DNA"/>
</dbReference>
<dbReference type="SUPFAM" id="SSF48371">
    <property type="entry name" value="ARM repeat"/>
    <property type="match status" value="1"/>
</dbReference>
<reference evidence="1" key="1">
    <citation type="submission" date="2018-06" db="EMBL/GenBank/DDBJ databases">
        <authorList>
            <person name="Zhirakovskaya E."/>
        </authorList>
    </citation>
    <scope>NUCLEOTIDE SEQUENCE</scope>
</reference>
<protein>
    <recommendedName>
        <fullName evidence="2">HEAT repeat domain-containing protein</fullName>
    </recommendedName>
</protein>
<organism evidence="1">
    <name type="scientific">hydrothermal vent metagenome</name>
    <dbReference type="NCBI Taxonomy" id="652676"/>
    <lineage>
        <taxon>unclassified sequences</taxon>
        <taxon>metagenomes</taxon>
        <taxon>ecological metagenomes</taxon>
    </lineage>
</organism>